<feature type="region of interest" description="Disordered" evidence="7">
    <location>
        <begin position="1"/>
        <end position="56"/>
    </location>
</feature>
<sequence>MSSKKGKTKVSQNDLRKMMQQMKTKRGSNENGSGGKTAVANKRLLQTDSNSHKIDAKKAKIASTLKRDMERLLAAKSGTTSGILKNSKNNGNLADRKRTIQQANSEPKFSEPKPKLVKVTAPKKKVGQPSGLLSAAYSDSESSDDEQNVLPTSVTGDSNARGESSSAKSHETAAKAQKSDDKALPEGFFDDPTRDAKMRGVETPADKMDREWESFQRQLQHEEDQSEQLIEEEQETGHLDREIEEIDEQIKLYNLVDKLSDKKESVIETVKSVKIEIKKQEDSSSDSDVDEDLLDWREKDAFT</sequence>
<evidence type="ECO:0000256" key="1">
    <source>
        <dbReference type="ARBA" id="ARBA00004324"/>
    </source>
</evidence>
<dbReference type="PANTHER" id="PTHR13278">
    <property type="entry name" value="ZINC FINGER PROTEIN 830"/>
    <property type="match status" value="1"/>
</dbReference>
<evidence type="ECO:0000256" key="7">
    <source>
        <dbReference type="SAM" id="MobiDB-lite"/>
    </source>
</evidence>
<feature type="compositionally biased region" description="Acidic residues" evidence="7">
    <location>
        <begin position="224"/>
        <end position="234"/>
    </location>
</feature>
<dbReference type="InterPro" id="IPR040050">
    <property type="entry name" value="ZNF830-like"/>
</dbReference>
<keyword evidence="5" id="KW-0862">Zinc</keyword>
<dbReference type="GO" id="GO:0005681">
    <property type="term" value="C:spliceosomal complex"/>
    <property type="evidence" value="ECO:0007669"/>
    <property type="project" value="InterPro"/>
</dbReference>
<dbReference type="GO" id="GO:0033260">
    <property type="term" value="P:nuclear DNA replication"/>
    <property type="evidence" value="ECO:0007669"/>
    <property type="project" value="TreeGrafter"/>
</dbReference>
<evidence type="ECO:0000256" key="2">
    <source>
        <dbReference type="ARBA" id="ARBA00022473"/>
    </source>
</evidence>
<feature type="compositionally biased region" description="Basic and acidic residues" evidence="7">
    <location>
        <begin position="168"/>
        <end position="184"/>
    </location>
</feature>
<accession>A0A6F9DYE6</accession>
<evidence type="ECO:0000256" key="6">
    <source>
        <dbReference type="ARBA" id="ARBA00023242"/>
    </source>
</evidence>
<gene>
    <name evidence="9" type="primary">Znf830</name>
</gene>
<dbReference type="GO" id="GO:0008270">
    <property type="term" value="F:zinc ion binding"/>
    <property type="evidence" value="ECO:0007669"/>
    <property type="project" value="UniProtKB-KW"/>
</dbReference>
<feature type="compositionally biased region" description="Basic and acidic residues" evidence="7">
    <location>
        <begin position="294"/>
        <end position="303"/>
    </location>
</feature>
<feature type="compositionally biased region" description="Acidic residues" evidence="7">
    <location>
        <begin position="283"/>
        <end position="293"/>
    </location>
</feature>
<protein>
    <submittedName>
        <fullName evidence="9">Zinc finger protein 830-like</fullName>
    </submittedName>
</protein>
<feature type="compositionally biased region" description="Polar residues" evidence="7">
    <location>
        <begin position="77"/>
        <end position="92"/>
    </location>
</feature>
<comment type="subcellular location">
    <subcellularLocation>
        <location evidence="1">Nucleus speckle</location>
    </subcellularLocation>
</comment>
<evidence type="ECO:0000256" key="4">
    <source>
        <dbReference type="ARBA" id="ARBA00022771"/>
    </source>
</evidence>
<dbReference type="Pfam" id="PF23406">
    <property type="entry name" value="ZNF380_CC"/>
    <property type="match status" value="1"/>
</dbReference>
<dbReference type="GO" id="GO:0003676">
    <property type="term" value="F:nucleic acid binding"/>
    <property type="evidence" value="ECO:0007669"/>
    <property type="project" value="InterPro"/>
</dbReference>
<feature type="domain" description="ZNF380 coiled-coil" evidence="8">
    <location>
        <begin position="184"/>
        <end position="264"/>
    </location>
</feature>
<dbReference type="PANTHER" id="PTHR13278:SF0">
    <property type="entry name" value="ZINC FINGER PROTEIN 830"/>
    <property type="match status" value="1"/>
</dbReference>
<organism evidence="9">
    <name type="scientific">Phallusia mammillata</name>
    <dbReference type="NCBI Taxonomy" id="59560"/>
    <lineage>
        <taxon>Eukaryota</taxon>
        <taxon>Metazoa</taxon>
        <taxon>Chordata</taxon>
        <taxon>Tunicata</taxon>
        <taxon>Ascidiacea</taxon>
        <taxon>Phlebobranchia</taxon>
        <taxon>Ascidiidae</taxon>
        <taxon>Phallusia</taxon>
    </lineage>
</organism>
<dbReference type="AlphaFoldDB" id="A0A6F9DYE6"/>
<evidence type="ECO:0000313" key="9">
    <source>
        <dbReference type="EMBL" id="CAB3268043.1"/>
    </source>
</evidence>
<evidence type="ECO:0000256" key="3">
    <source>
        <dbReference type="ARBA" id="ARBA00022723"/>
    </source>
</evidence>
<feature type="compositionally biased region" description="Basic and acidic residues" evidence="7">
    <location>
        <begin position="191"/>
        <end position="223"/>
    </location>
</feature>
<keyword evidence="3" id="KW-0479">Metal-binding</keyword>
<evidence type="ECO:0000259" key="8">
    <source>
        <dbReference type="Pfam" id="PF23406"/>
    </source>
</evidence>
<feature type="compositionally biased region" description="Polar residues" evidence="7">
    <location>
        <begin position="149"/>
        <end position="167"/>
    </location>
</feature>
<dbReference type="GO" id="GO:0033314">
    <property type="term" value="P:mitotic DNA replication checkpoint signaling"/>
    <property type="evidence" value="ECO:0007669"/>
    <property type="project" value="TreeGrafter"/>
</dbReference>
<keyword evidence="2" id="KW-0217">Developmental protein</keyword>
<keyword evidence="6" id="KW-0539">Nucleus</keyword>
<feature type="region of interest" description="Disordered" evidence="7">
    <location>
        <begin position="73"/>
        <end position="239"/>
    </location>
</feature>
<dbReference type="EMBL" id="LR792181">
    <property type="protein sequence ID" value="CAB3268043.1"/>
    <property type="molecule type" value="mRNA"/>
</dbReference>
<dbReference type="GO" id="GO:0044773">
    <property type="term" value="P:mitotic DNA damage checkpoint signaling"/>
    <property type="evidence" value="ECO:0007669"/>
    <property type="project" value="TreeGrafter"/>
</dbReference>
<proteinExistence type="evidence at transcript level"/>
<feature type="region of interest" description="Disordered" evidence="7">
    <location>
        <begin position="278"/>
        <end position="303"/>
    </location>
</feature>
<reference evidence="9" key="1">
    <citation type="submission" date="2020-04" db="EMBL/GenBank/DDBJ databases">
        <authorList>
            <person name="Neveu A P."/>
        </authorList>
    </citation>
    <scope>NUCLEOTIDE SEQUENCE</scope>
    <source>
        <tissue evidence="9">Whole embryo</tissue>
    </source>
</reference>
<dbReference type="InterPro" id="IPR059039">
    <property type="entry name" value="ZNF380_CC"/>
</dbReference>
<keyword evidence="4" id="KW-0863">Zinc-finger</keyword>
<name>A0A6F9DYE6_9ASCI</name>
<evidence type="ECO:0000256" key="5">
    <source>
        <dbReference type="ARBA" id="ARBA00022833"/>
    </source>
</evidence>